<reference evidence="2" key="1">
    <citation type="journal article" date="2023" name="G3 (Bethesda)">
        <title>A reference genome for the long-term kleptoplast-retaining sea slug Elysia crispata morphotype clarki.</title>
        <authorList>
            <person name="Eastman K.E."/>
            <person name="Pendleton A.L."/>
            <person name="Shaikh M.A."/>
            <person name="Suttiyut T."/>
            <person name="Ogas R."/>
            <person name="Tomko P."/>
            <person name="Gavelis G."/>
            <person name="Widhalm J.R."/>
            <person name="Wisecaver J.H."/>
        </authorList>
    </citation>
    <scope>NUCLEOTIDE SEQUENCE</scope>
    <source>
        <strain evidence="2">ECLA1</strain>
    </source>
</reference>
<protein>
    <submittedName>
        <fullName evidence="2">Uncharacterized protein</fullName>
    </submittedName>
</protein>
<name>A0AAE1ARV7_9GAST</name>
<accession>A0AAE1ARV7</accession>
<evidence type="ECO:0000313" key="2">
    <source>
        <dbReference type="EMBL" id="KAK3792610.1"/>
    </source>
</evidence>
<sequence>MGKTLRDDKKDSENGVSHEFGDEKNVGIGGDVGETGTDSIVLVETGIDSTTKAKIEIDPFVMVGTGIDKLLESRATPTPTAKFLIPSFAVDAYWVGGSRATAETRSLKLCLEPLELLVSPTQHFDAPLFMTDL</sequence>
<gene>
    <name evidence="2" type="ORF">RRG08_035945</name>
</gene>
<dbReference type="Proteomes" id="UP001283361">
    <property type="component" value="Unassembled WGS sequence"/>
</dbReference>
<dbReference type="EMBL" id="JAWDGP010001361">
    <property type="protein sequence ID" value="KAK3792610.1"/>
    <property type="molecule type" value="Genomic_DNA"/>
</dbReference>
<evidence type="ECO:0000313" key="3">
    <source>
        <dbReference type="Proteomes" id="UP001283361"/>
    </source>
</evidence>
<organism evidence="2 3">
    <name type="scientific">Elysia crispata</name>
    <name type="common">lettuce slug</name>
    <dbReference type="NCBI Taxonomy" id="231223"/>
    <lineage>
        <taxon>Eukaryota</taxon>
        <taxon>Metazoa</taxon>
        <taxon>Spiralia</taxon>
        <taxon>Lophotrochozoa</taxon>
        <taxon>Mollusca</taxon>
        <taxon>Gastropoda</taxon>
        <taxon>Heterobranchia</taxon>
        <taxon>Euthyneura</taxon>
        <taxon>Panpulmonata</taxon>
        <taxon>Sacoglossa</taxon>
        <taxon>Placobranchoidea</taxon>
        <taxon>Plakobranchidae</taxon>
        <taxon>Elysia</taxon>
    </lineage>
</organism>
<evidence type="ECO:0000256" key="1">
    <source>
        <dbReference type="SAM" id="MobiDB-lite"/>
    </source>
</evidence>
<feature type="region of interest" description="Disordered" evidence="1">
    <location>
        <begin position="1"/>
        <end position="32"/>
    </location>
</feature>
<proteinExistence type="predicted"/>
<feature type="compositionally biased region" description="Basic and acidic residues" evidence="1">
    <location>
        <begin position="1"/>
        <end position="13"/>
    </location>
</feature>
<comment type="caution">
    <text evidence="2">The sequence shown here is derived from an EMBL/GenBank/DDBJ whole genome shotgun (WGS) entry which is preliminary data.</text>
</comment>
<keyword evidence="3" id="KW-1185">Reference proteome</keyword>
<dbReference type="AlphaFoldDB" id="A0AAE1ARV7"/>